<name>A0A1J1I4F4_9DIPT</name>
<accession>A0A1J1I4F4</accession>
<protein>
    <submittedName>
        <fullName evidence="1">CLUMA_CG008553, isoform A</fullName>
    </submittedName>
</protein>
<evidence type="ECO:0000313" key="1">
    <source>
        <dbReference type="EMBL" id="CRK95075.1"/>
    </source>
</evidence>
<proteinExistence type="predicted"/>
<keyword evidence="2" id="KW-1185">Reference proteome</keyword>
<dbReference type="Proteomes" id="UP000183832">
    <property type="component" value="Unassembled WGS sequence"/>
</dbReference>
<evidence type="ECO:0000313" key="2">
    <source>
        <dbReference type="Proteomes" id="UP000183832"/>
    </source>
</evidence>
<dbReference type="AlphaFoldDB" id="A0A1J1I4F4"/>
<reference evidence="1 2" key="1">
    <citation type="submission" date="2015-04" db="EMBL/GenBank/DDBJ databases">
        <authorList>
            <person name="Syromyatnikov M.Y."/>
            <person name="Popov V.N."/>
        </authorList>
    </citation>
    <scope>NUCLEOTIDE SEQUENCE [LARGE SCALE GENOMIC DNA]</scope>
</reference>
<dbReference type="EMBL" id="CVRI01000040">
    <property type="protein sequence ID" value="CRK95075.1"/>
    <property type="molecule type" value="Genomic_DNA"/>
</dbReference>
<organism evidence="1 2">
    <name type="scientific">Clunio marinus</name>
    <dbReference type="NCBI Taxonomy" id="568069"/>
    <lineage>
        <taxon>Eukaryota</taxon>
        <taxon>Metazoa</taxon>
        <taxon>Ecdysozoa</taxon>
        <taxon>Arthropoda</taxon>
        <taxon>Hexapoda</taxon>
        <taxon>Insecta</taxon>
        <taxon>Pterygota</taxon>
        <taxon>Neoptera</taxon>
        <taxon>Endopterygota</taxon>
        <taxon>Diptera</taxon>
        <taxon>Nematocera</taxon>
        <taxon>Chironomoidea</taxon>
        <taxon>Chironomidae</taxon>
        <taxon>Clunio</taxon>
    </lineage>
</organism>
<gene>
    <name evidence="1" type="ORF">CLUMA_CG008553</name>
</gene>
<sequence>MFTGSTERFLSLMLHRPRFSISPSIPSTNSIMFFINLKKAAKWKITRNVLTRNDNNGPIKNHCQEIPFLWFTS</sequence>